<evidence type="ECO:0000256" key="5">
    <source>
        <dbReference type="SAM" id="MobiDB-lite"/>
    </source>
</evidence>
<feature type="region of interest" description="Disordered" evidence="5">
    <location>
        <begin position="318"/>
        <end position="449"/>
    </location>
</feature>
<name>A0ABR1RQU6_9PEZI</name>
<dbReference type="InterPro" id="IPR035952">
    <property type="entry name" value="Rhomboid-like_sf"/>
</dbReference>
<evidence type="ECO:0000256" key="4">
    <source>
        <dbReference type="ARBA" id="ARBA00023136"/>
    </source>
</evidence>
<dbReference type="Proteomes" id="UP001444661">
    <property type="component" value="Unassembled WGS sequence"/>
</dbReference>
<keyword evidence="2 6" id="KW-0812">Transmembrane</keyword>
<feature type="compositionally biased region" description="Basic and acidic residues" evidence="5">
    <location>
        <begin position="381"/>
        <end position="421"/>
    </location>
</feature>
<evidence type="ECO:0000313" key="8">
    <source>
        <dbReference type="Proteomes" id="UP001444661"/>
    </source>
</evidence>
<keyword evidence="4 6" id="KW-0472">Membrane</keyword>
<comment type="caution">
    <text evidence="7">The sequence shown here is derived from an EMBL/GenBank/DDBJ whole genome shotgun (WGS) entry which is preliminary data.</text>
</comment>
<comment type="subcellular location">
    <subcellularLocation>
        <location evidence="1">Membrane</location>
        <topology evidence="1">Multi-pass membrane protein</topology>
    </subcellularLocation>
</comment>
<feature type="compositionally biased region" description="Low complexity" evidence="5">
    <location>
        <begin position="67"/>
        <end position="78"/>
    </location>
</feature>
<feature type="transmembrane region" description="Helical" evidence="6">
    <location>
        <begin position="117"/>
        <end position="135"/>
    </location>
</feature>
<evidence type="ECO:0000256" key="6">
    <source>
        <dbReference type="SAM" id="Phobius"/>
    </source>
</evidence>
<dbReference type="Gene3D" id="1.20.1540.10">
    <property type="entry name" value="Rhomboid-like"/>
    <property type="match status" value="1"/>
</dbReference>
<evidence type="ECO:0000256" key="3">
    <source>
        <dbReference type="ARBA" id="ARBA00022989"/>
    </source>
</evidence>
<organism evidence="7 8">
    <name type="scientific">Apiospora rasikravindrae</name>
    <dbReference type="NCBI Taxonomy" id="990691"/>
    <lineage>
        <taxon>Eukaryota</taxon>
        <taxon>Fungi</taxon>
        <taxon>Dikarya</taxon>
        <taxon>Ascomycota</taxon>
        <taxon>Pezizomycotina</taxon>
        <taxon>Sordariomycetes</taxon>
        <taxon>Xylariomycetidae</taxon>
        <taxon>Amphisphaeriales</taxon>
        <taxon>Apiosporaceae</taxon>
        <taxon>Apiospora</taxon>
    </lineage>
</organism>
<evidence type="ECO:0000256" key="2">
    <source>
        <dbReference type="ARBA" id="ARBA00022692"/>
    </source>
</evidence>
<evidence type="ECO:0000313" key="7">
    <source>
        <dbReference type="EMBL" id="KAK8016820.1"/>
    </source>
</evidence>
<keyword evidence="8" id="KW-1185">Reference proteome</keyword>
<dbReference type="EMBL" id="JAQQWK010000014">
    <property type="protein sequence ID" value="KAK8016820.1"/>
    <property type="molecule type" value="Genomic_DNA"/>
</dbReference>
<accession>A0ABR1RQU6</accession>
<feature type="transmembrane region" description="Helical" evidence="6">
    <location>
        <begin position="279"/>
        <end position="298"/>
    </location>
</feature>
<sequence>MSRLTGAWPARRFLARPSAIGCIRTPRAGPMCSPNGFPRALQAALRAYLTTASNPRAASSPRVAGDSPSAPATSANPAERGSRKDLSQLDMKNLKQSFFRFDTDVPVDTDPRSRRRWFWGYVVLNAAVTLGYACATMEMDRKHKKLEVDLGQFVDPEEYMVLVGIGAVRENKLWRFYQHHVLLSDNARGDALFTHMFMNSKIAVPVKDLIMLSVFSRAAWVAGFGRVGTPLVAVCSGVAGGLAFLWTKNIREGEVHVGPVAMVSGLMTAATVARPRMPFFIGFTPAAFPLWALCLVGFTPDLLQWLVRSFGYPQKVQEKNQEERGKASMLQKQHEQAVANRAAELRKQGGNQVPKMGEQQYDGGQQSPVAAGSQDPSGPPREGKAPREEDRSSEEASPQKETVDGEEKSTGVEGSHREALGRIRSATQLHMGPGRDAAPHSGGGVEGEKAKAARVTARLEPSLGGAACGAVMGLVLRMVLRR</sequence>
<reference evidence="7 8" key="1">
    <citation type="submission" date="2023-01" db="EMBL/GenBank/DDBJ databases">
        <title>Analysis of 21 Apiospora genomes using comparative genomics revels a genus with tremendous synthesis potential of carbohydrate active enzymes and secondary metabolites.</title>
        <authorList>
            <person name="Sorensen T."/>
        </authorList>
    </citation>
    <scope>NUCLEOTIDE SEQUENCE [LARGE SCALE GENOMIC DNA]</scope>
    <source>
        <strain evidence="7 8">CBS 33761</strain>
    </source>
</reference>
<dbReference type="SUPFAM" id="SSF144091">
    <property type="entry name" value="Rhomboid-like"/>
    <property type="match status" value="1"/>
</dbReference>
<proteinExistence type="predicted"/>
<evidence type="ECO:0000256" key="1">
    <source>
        <dbReference type="ARBA" id="ARBA00004141"/>
    </source>
</evidence>
<protein>
    <submittedName>
        <fullName evidence="7">Uncharacterized protein</fullName>
    </submittedName>
</protein>
<feature type="transmembrane region" description="Helical" evidence="6">
    <location>
        <begin position="227"/>
        <end position="246"/>
    </location>
</feature>
<keyword evidence="3 6" id="KW-1133">Transmembrane helix</keyword>
<feature type="region of interest" description="Disordered" evidence="5">
    <location>
        <begin position="56"/>
        <end position="86"/>
    </location>
</feature>
<gene>
    <name evidence="7" type="ORF">PG993_015009</name>
</gene>